<dbReference type="STRING" id="1185876.BN8_05404"/>
<dbReference type="AlphaFoldDB" id="I2GQB5"/>
<comment type="caution">
    <text evidence="1">The sequence shown here is derived from an EMBL/GenBank/DDBJ whole genome shotgun (WGS) entry which is preliminary data.</text>
</comment>
<dbReference type="eggNOG" id="COG3291">
    <property type="taxonomic scope" value="Bacteria"/>
</dbReference>
<dbReference type="SUPFAM" id="SSF49899">
    <property type="entry name" value="Concanavalin A-like lectins/glucanases"/>
    <property type="match status" value="1"/>
</dbReference>
<organism evidence="1 2">
    <name type="scientific">Fibrisoma limi BUZ 3</name>
    <dbReference type="NCBI Taxonomy" id="1185876"/>
    <lineage>
        <taxon>Bacteria</taxon>
        <taxon>Pseudomonadati</taxon>
        <taxon>Bacteroidota</taxon>
        <taxon>Cytophagia</taxon>
        <taxon>Cytophagales</taxon>
        <taxon>Spirosomataceae</taxon>
        <taxon>Fibrisoma</taxon>
    </lineage>
</organism>
<evidence type="ECO:0000313" key="2">
    <source>
        <dbReference type="Proteomes" id="UP000009309"/>
    </source>
</evidence>
<evidence type="ECO:0000313" key="1">
    <source>
        <dbReference type="EMBL" id="CCH56093.1"/>
    </source>
</evidence>
<dbReference type="GO" id="GO:0005975">
    <property type="term" value="P:carbohydrate metabolic process"/>
    <property type="evidence" value="ECO:0007669"/>
    <property type="project" value="UniProtKB-ARBA"/>
</dbReference>
<reference evidence="1 2" key="1">
    <citation type="journal article" date="2012" name="J. Bacteriol.">
        <title>Genome Sequence of the Filamentous Bacterium Fibrisoma limi BUZ 3T.</title>
        <authorList>
            <person name="Filippini M."/>
            <person name="Qi W."/>
            <person name="Jaenicke S."/>
            <person name="Goesmann A."/>
            <person name="Smits T.H."/>
            <person name="Bagheri H.C."/>
        </authorList>
    </citation>
    <scope>NUCLEOTIDE SEQUENCE [LARGE SCALE GENOMIC DNA]</scope>
    <source>
        <strain evidence="2">BUZ 3T</strain>
    </source>
</reference>
<sequence>MNAYTIRLCFVLLTALVVHKRECFAQYRLRGTAKAISGTDCFQLTDRLNGEYGAVWYDQKLDLRASFSLEFTLNFDNNPNGADGMMFVMQTVGPNALGTSGQGLGFAGFDPSLGVEFDTYINRDYGDPLYDHMAVLRDGSTNHRLPSNLTAPTRIKPNKDIVKDGLDYRIRIVWEAQDRRLKVLVDCEERINVTINLINDVFKGNPQVWWGFTASTGFYSCRQTVCLTKTIVEKTTYQVCQGEPVQLLGRPSVVTERSFSCRQTVLSWRRPCNLIGRNTGT</sequence>
<dbReference type="PROSITE" id="PS00307">
    <property type="entry name" value="LECTIN_LEGUME_BETA"/>
    <property type="match status" value="1"/>
</dbReference>
<dbReference type="InterPro" id="IPR050258">
    <property type="entry name" value="Leguminous_Lectin"/>
</dbReference>
<dbReference type="PANTHER" id="PTHR32401">
    <property type="entry name" value="CONCANAVALIN A-LIKE LECTIN FAMILY PROTEIN"/>
    <property type="match status" value="1"/>
</dbReference>
<dbReference type="PANTHER" id="PTHR32401:SF49">
    <property type="entry name" value="OS10G0129200 PROTEIN"/>
    <property type="match status" value="1"/>
</dbReference>
<dbReference type="Pfam" id="PF18483">
    <property type="entry name" value="Lectin_L-type_dom"/>
    <property type="match status" value="1"/>
</dbReference>
<dbReference type="Proteomes" id="UP000009309">
    <property type="component" value="Unassembled WGS sequence"/>
</dbReference>
<protein>
    <recommendedName>
        <fullName evidence="3">Legume lectin domain-containing protein</fullName>
    </recommendedName>
</protein>
<gene>
    <name evidence="1" type="ORF">BN8_05404</name>
</gene>
<dbReference type="Gene3D" id="2.60.120.200">
    <property type="match status" value="1"/>
</dbReference>
<keyword evidence="2" id="KW-1185">Reference proteome</keyword>
<accession>I2GQB5</accession>
<dbReference type="CDD" id="cd01951">
    <property type="entry name" value="lectin_L-type"/>
    <property type="match status" value="1"/>
</dbReference>
<dbReference type="InterPro" id="IPR056573">
    <property type="entry name" value="Lectin_L-type_dom"/>
</dbReference>
<dbReference type="GO" id="GO:0004553">
    <property type="term" value="F:hydrolase activity, hydrolyzing O-glycosyl compounds"/>
    <property type="evidence" value="ECO:0007669"/>
    <property type="project" value="UniProtKB-ARBA"/>
</dbReference>
<name>I2GQB5_9BACT</name>
<dbReference type="OrthoDB" id="1521709at2"/>
<evidence type="ECO:0008006" key="3">
    <source>
        <dbReference type="Google" id="ProtNLM"/>
    </source>
</evidence>
<dbReference type="EMBL" id="CAIT01000009">
    <property type="protein sequence ID" value="CCH56093.1"/>
    <property type="molecule type" value="Genomic_DNA"/>
</dbReference>
<dbReference type="InterPro" id="IPR013320">
    <property type="entry name" value="ConA-like_dom_sf"/>
</dbReference>
<proteinExistence type="predicted"/>
<dbReference type="InterPro" id="IPR019825">
    <property type="entry name" value="Lectin_legB_Mn/Ca_BS"/>
</dbReference>